<gene>
    <name evidence="1" type="ORF">CLV40_12442</name>
</gene>
<evidence type="ECO:0000313" key="2">
    <source>
        <dbReference type="Proteomes" id="UP000239203"/>
    </source>
</evidence>
<comment type="caution">
    <text evidence="1">The sequence shown here is derived from an EMBL/GenBank/DDBJ whole genome shotgun (WGS) entry which is preliminary data.</text>
</comment>
<sequence length="93" mass="9935">MDIDTGAAAAIRTLTDAAGVGQRGGLRITWRGPARPKYDMAVVDEPSADDLVVLGRDGVRVFLDAESAQELDGKVLDVIDTGTHFRFGARPPR</sequence>
<accession>A0A2S6GEY1</accession>
<proteinExistence type="predicted"/>
<dbReference type="RefSeq" id="WP_104482416.1">
    <property type="nucleotide sequence ID" value="NZ_CP154825.1"/>
</dbReference>
<dbReference type="OrthoDB" id="4554527at2"/>
<evidence type="ECO:0000313" key="1">
    <source>
        <dbReference type="EMBL" id="PPK63798.1"/>
    </source>
</evidence>
<dbReference type="InterPro" id="IPR035903">
    <property type="entry name" value="HesB-like_dom_sf"/>
</dbReference>
<reference evidence="1 2" key="1">
    <citation type="submission" date="2018-02" db="EMBL/GenBank/DDBJ databases">
        <title>Genomic Encyclopedia of Archaeal and Bacterial Type Strains, Phase II (KMG-II): from individual species to whole genera.</title>
        <authorList>
            <person name="Goeker M."/>
        </authorList>
    </citation>
    <scope>NUCLEOTIDE SEQUENCE [LARGE SCALE GENOMIC DNA]</scope>
    <source>
        <strain evidence="1 2">YU 961-1</strain>
    </source>
</reference>
<dbReference type="Proteomes" id="UP000239203">
    <property type="component" value="Unassembled WGS sequence"/>
</dbReference>
<name>A0A2S6GEY1_9PSEU</name>
<dbReference type="SUPFAM" id="SSF89360">
    <property type="entry name" value="HesB-like domain"/>
    <property type="match status" value="1"/>
</dbReference>
<protein>
    <submittedName>
        <fullName evidence="1">Fe-S cluster assembly iron-binding protein IscA</fullName>
    </submittedName>
</protein>
<dbReference type="EMBL" id="PTIX01000024">
    <property type="protein sequence ID" value="PPK63798.1"/>
    <property type="molecule type" value="Genomic_DNA"/>
</dbReference>
<organism evidence="1 2">
    <name type="scientific">Actinokineospora auranticolor</name>
    <dbReference type="NCBI Taxonomy" id="155976"/>
    <lineage>
        <taxon>Bacteria</taxon>
        <taxon>Bacillati</taxon>
        <taxon>Actinomycetota</taxon>
        <taxon>Actinomycetes</taxon>
        <taxon>Pseudonocardiales</taxon>
        <taxon>Pseudonocardiaceae</taxon>
        <taxon>Actinokineospora</taxon>
    </lineage>
</organism>
<dbReference type="AlphaFoldDB" id="A0A2S6GEY1"/>
<dbReference type="Gene3D" id="2.60.300.12">
    <property type="entry name" value="HesB-like domain"/>
    <property type="match status" value="1"/>
</dbReference>
<keyword evidence="2" id="KW-1185">Reference proteome</keyword>